<protein>
    <recommendedName>
        <fullName evidence="3">TauD/TfdA-like domain-containing protein</fullName>
    </recommendedName>
</protein>
<reference evidence="4 5" key="1">
    <citation type="submission" date="2024-02" db="EMBL/GenBank/DDBJ databases">
        <title>Discinaceae phylogenomics.</title>
        <authorList>
            <person name="Dirks A.C."/>
            <person name="James T.Y."/>
        </authorList>
    </citation>
    <scope>NUCLEOTIDE SEQUENCE [LARGE SCALE GENOMIC DNA]</scope>
    <source>
        <strain evidence="4 5">ACD0624</strain>
    </source>
</reference>
<dbReference type="Proteomes" id="UP001447188">
    <property type="component" value="Unassembled WGS sequence"/>
</dbReference>
<dbReference type="EMBL" id="JBBBZM010000105">
    <property type="protein sequence ID" value="KAL0634053.1"/>
    <property type="molecule type" value="Genomic_DNA"/>
</dbReference>
<dbReference type="InterPro" id="IPR050411">
    <property type="entry name" value="AlphaKG_dependent_hydroxylases"/>
</dbReference>
<keyword evidence="5" id="KW-1185">Reference proteome</keyword>
<evidence type="ECO:0000313" key="5">
    <source>
        <dbReference type="Proteomes" id="UP001447188"/>
    </source>
</evidence>
<dbReference type="Pfam" id="PF02668">
    <property type="entry name" value="TauD"/>
    <property type="match status" value="1"/>
</dbReference>
<dbReference type="InterPro" id="IPR042098">
    <property type="entry name" value="TauD-like_sf"/>
</dbReference>
<organism evidence="4 5">
    <name type="scientific">Discina gigas</name>
    <dbReference type="NCBI Taxonomy" id="1032678"/>
    <lineage>
        <taxon>Eukaryota</taxon>
        <taxon>Fungi</taxon>
        <taxon>Dikarya</taxon>
        <taxon>Ascomycota</taxon>
        <taxon>Pezizomycotina</taxon>
        <taxon>Pezizomycetes</taxon>
        <taxon>Pezizales</taxon>
        <taxon>Discinaceae</taxon>
        <taxon>Discina</taxon>
    </lineage>
</organism>
<dbReference type="PANTHER" id="PTHR10696">
    <property type="entry name" value="GAMMA-BUTYROBETAINE HYDROXYLASE-RELATED"/>
    <property type="match status" value="1"/>
</dbReference>
<evidence type="ECO:0000256" key="2">
    <source>
        <dbReference type="SAM" id="MobiDB-lite"/>
    </source>
</evidence>
<dbReference type="InterPro" id="IPR003819">
    <property type="entry name" value="TauD/TfdA-like"/>
</dbReference>
<feature type="domain" description="TauD/TfdA-like" evidence="3">
    <location>
        <begin position="99"/>
        <end position="355"/>
    </location>
</feature>
<gene>
    <name evidence="4" type="ORF">Q9L58_007001</name>
</gene>
<dbReference type="Gene3D" id="3.60.130.10">
    <property type="entry name" value="Clavaminate synthase-like"/>
    <property type="match status" value="1"/>
</dbReference>
<evidence type="ECO:0000256" key="1">
    <source>
        <dbReference type="ARBA" id="ARBA00023002"/>
    </source>
</evidence>
<dbReference type="PANTHER" id="PTHR10696:SF54">
    <property type="entry name" value="FAMILY OXIDOREDUCTASE, PUTATIVE (AFU_ORTHOLOGUE AFUA_4G13850)-RELATED"/>
    <property type="match status" value="1"/>
</dbReference>
<comment type="caution">
    <text evidence="4">The sequence shown here is derived from an EMBL/GenBank/DDBJ whole genome shotgun (WGS) entry which is preliminary data.</text>
</comment>
<keyword evidence="1" id="KW-0560">Oxidoreductase</keyword>
<dbReference type="SUPFAM" id="SSF51197">
    <property type="entry name" value="Clavaminate synthase-like"/>
    <property type="match status" value="1"/>
</dbReference>
<sequence length="414" mass="47303">MTASETPKELSPQHSSEPGPTQPDISYHPDLTNYKARTQRRLETEQLPQELPNGFPRRLESALVWEGDDFQPDEWVVVLAKSEILELDSAIENFKATSKPLGFLSRATFPLPTLSAKLQPHVIELHQGRGFFVLRGIPVNKYSRLDSIIAYAGISAYVGDVRGRQDLSGMVLNHIKDLRETHSDQVIGAPAYTTDKQVFHTDPGDIVSLFALEEAAEGGTSRISSSWRVYNELASTRPDLIHTLCEPWNLDGFGGDPPYLTRPLLYYTPQKRLIIQYARRHFTGYHALARSKNIPPITEGQAEALDALHFTAERYNLGLTFRQGDIQYINNLSIFHSRDGFKDSETKKRHLLRLWLRNEELAWETPEELKPRWNKLYYELKPEDQRFPLEPEIRVGYADLGFKPSHHVPQHATK</sequence>
<accession>A0ABR3GDY1</accession>
<feature type="region of interest" description="Disordered" evidence="2">
    <location>
        <begin position="1"/>
        <end position="33"/>
    </location>
</feature>
<proteinExistence type="predicted"/>
<evidence type="ECO:0000313" key="4">
    <source>
        <dbReference type="EMBL" id="KAL0634053.1"/>
    </source>
</evidence>
<evidence type="ECO:0000259" key="3">
    <source>
        <dbReference type="Pfam" id="PF02668"/>
    </source>
</evidence>
<name>A0ABR3GDY1_9PEZI</name>